<dbReference type="SUPFAM" id="SSF48371">
    <property type="entry name" value="ARM repeat"/>
    <property type="match status" value="1"/>
</dbReference>
<comment type="similarity">
    <text evidence="1">Belongs to the protein kinase superfamily.</text>
</comment>
<dbReference type="Gene3D" id="1.25.10.10">
    <property type="entry name" value="Leucine-rich Repeat Variant"/>
    <property type="match status" value="1"/>
</dbReference>
<dbReference type="FunFam" id="3.30.200.20:FF:000179">
    <property type="entry name" value="SCY1 like pseudokinase 2"/>
    <property type="match status" value="1"/>
</dbReference>
<dbReference type="PANTHER" id="PTHR12984:SF6">
    <property type="entry name" value="SCY1-LIKE PROTEIN 2"/>
    <property type="match status" value="1"/>
</dbReference>
<keyword evidence="4" id="KW-1185">Reference proteome</keyword>
<dbReference type="Proteomes" id="UP000504606">
    <property type="component" value="Unplaced"/>
</dbReference>
<gene>
    <name evidence="5" type="primary">LOC113213715</name>
</gene>
<dbReference type="Gene3D" id="3.30.200.20">
    <property type="entry name" value="Phosphorylase Kinase, domain 1"/>
    <property type="match status" value="1"/>
</dbReference>
<dbReference type="FunFam" id="1.25.10.10:FF:000189">
    <property type="entry name" value="SCY1-like pseudokinase 2"/>
    <property type="match status" value="1"/>
</dbReference>
<evidence type="ECO:0000256" key="1">
    <source>
        <dbReference type="ARBA" id="ARBA00038349"/>
    </source>
</evidence>
<dbReference type="KEGG" id="foc:113213715"/>
<dbReference type="SMART" id="SM00220">
    <property type="entry name" value="S_TKc"/>
    <property type="match status" value="1"/>
</dbReference>
<dbReference type="InterPro" id="IPR011009">
    <property type="entry name" value="Kinase-like_dom_sf"/>
</dbReference>
<dbReference type="Pfam" id="PF00069">
    <property type="entry name" value="Pkinase"/>
    <property type="match status" value="1"/>
</dbReference>
<dbReference type="GO" id="GO:0005524">
    <property type="term" value="F:ATP binding"/>
    <property type="evidence" value="ECO:0007669"/>
    <property type="project" value="InterPro"/>
</dbReference>
<feature type="compositionally biased region" description="Low complexity" evidence="2">
    <location>
        <begin position="668"/>
        <end position="688"/>
    </location>
</feature>
<reference evidence="5" key="1">
    <citation type="submission" date="2025-08" db="UniProtKB">
        <authorList>
            <consortium name="RefSeq"/>
        </authorList>
    </citation>
    <scope>IDENTIFICATION</scope>
    <source>
        <tissue evidence="5">Whole organism</tissue>
    </source>
</reference>
<sequence length="876" mass="97261">MDIVNKFRSTVSSTVSSLSGVLPGNPVTREYEVTNHIASAGPGLLWKIYQGYKKSTKQEAAIFVFEKRHLEKFPKAERDLILETLKRGIAQLTRLRHPQILTVQHSMEESRESLAFATEPVFASLANLMGKTENMPTPPPKYLNNFKLYDLEIKYGLLQVGEGLAFLHNDVKLLHRNICLESIVVNHQGAWKIFGFDFCVLNQEQSDGRPHWPFTEYEQYSHPTSQPDLDFLAPECGLTLTHSPASDMFSLGMTIYAIHNEGQPWYTCNGDYQTYKRNVQTMKQVPASKLLCVAEGLRDIVKLMLNSTPEVRADAHQFIKISYFEDVGVKTLNYLDSLFQWDNLQKSQFYKGLPEVINKLPHRVCLNRILPCLSKEFVNPTMVPFVLPNVLLMAEKCSKEEFCQKVLPGLKPVMKIQEPIQVLLIFMQKMELLLQLTPADEVKSDVLPMLYRALESDAQQIQELCLSVLPTFASMLDYPAMKNALLPRIKRLCINTSYLSVRVNCLVCLGKLLEHLDKWLVLDEVLPFLPQIPSREPAVLMGILGIYKLALTHKKLGITKEVMATKIIPFLMPLCIENGLTLAQFNALVTLVKEMVARVESEHRTKIEQLNSIQQQTNSVQPNMAQAMGSQLIAAPQPKTELDQMFSNLGLDDFTSLNNSTTNQLPKSNTSGSISSLHNSNSSGSLSIQDKQRIASQQEAQMRLQTQTPILPASAPTVSKPPVKDLTSTLMESQLKQMKLPTQSWSQPKSATSPTSASNAFSAFQSTPALPWGAPSNAPNPMHAGNQWSAMSNMVSNNNMASGFSSPPLSSITSPTAGVNNGWSMAASSPRPAAPLGSGMMSSMMSPQQMSIPNSFTQSGTSAKPLSASEINDLLN</sequence>
<dbReference type="Gene3D" id="1.10.510.10">
    <property type="entry name" value="Transferase(Phosphotransferase) domain 1"/>
    <property type="match status" value="1"/>
</dbReference>
<accession>A0A6J1T5T3</accession>
<evidence type="ECO:0000259" key="3">
    <source>
        <dbReference type="PROSITE" id="PS50011"/>
    </source>
</evidence>
<feature type="domain" description="Protein kinase" evidence="3">
    <location>
        <begin position="34"/>
        <end position="324"/>
    </location>
</feature>
<dbReference type="RefSeq" id="XP_026288638.1">
    <property type="nucleotide sequence ID" value="XM_026432853.2"/>
</dbReference>
<dbReference type="OrthoDB" id="79687at2759"/>
<dbReference type="InterPro" id="IPR000719">
    <property type="entry name" value="Prot_kinase_dom"/>
</dbReference>
<feature type="region of interest" description="Disordered" evidence="2">
    <location>
        <begin position="739"/>
        <end position="758"/>
    </location>
</feature>
<feature type="compositionally biased region" description="Low complexity" evidence="2">
    <location>
        <begin position="830"/>
        <end position="851"/>
    </location>
</feature>
<dbReference type="GO" id="GO:0004672">
    <property type="term" value="F:protein kinase activity"/>
    <property type="evidence" value="ECO:0007669"/>
    <property type="project" value="InterPro"/>
</dbReference>
<feature type="region of interest" description="Disordered" evidence="2">
    <location>
        <begin position="660"/>
        <end position="702"/>
    </location>
</feature>
<dbReference type="SUPFAM" id="SSF56112">
    <property type="entry name" value="Protein kinase-like (PK-like)"/>
    <property type="match status" value="1"/>
</dbReference>
<feature type="compositionally biased region" description="Polar residues" evidence="2">
    <location>
        <begin position="852"/>
        <end position="864"/>
    </location>
</feature>
<dbReference type="InterPro" id="IPR011989">
    <property type="entry name" value="ARM-like"/>
</dbReference>
<dbReference type="InterPro" id="IPR016024">
    <property type="entry name" value="ARM-type_fold"/>
</dbReference>
<dbReference type="AlphaFoldDB" id="A0A6J1T5T3"/>
<name>A0A6J1T5T3_FRAOC</name>
<evidence type="ECO:0000313" key="5">
    <source>
        <dbReference type="RefSeq" id="XP_026288638.1"/>
    </source>
</evidence>
<feature type="region of interest" description="Disordered" evidence="2">
    <location>
        <begin position="830"/>
        <end position="876"/>
    </location>
</feature>
<dbReference type="GeneID" id="113213715"/>
<evidence type="ECO:0000256" key="2">
    <source>
        <dbReference type="SAM" id="MobiDB-lite"/>
    </source>
</evidence>
<dbReference type="InterPro" id="IPR051177">
    <property type="entry name" value="CIK-Related_Protein"/>
</dbReference>
<evidence type="ECO:0000313" key="4">
    <source>
        <dbReference type="Proteomes" id="UP000504606"/>
    </source>
</evidence>
<dbReference type="PANTHER" id="PTHR12984">
    <property type="entry name" value="SCY1-RELATED S/T PROTEIN KINASE-LIKE"/>
    <property type="match status" value="1"/>
</dbReference>
<dbReference type="PROSITE" id="PS50011">
    <property type="entry name" value="PROTEIN_KINASE_DOM"/>
    <property type="match status" value="1"/>
</dbReference>
<protein>
    <submittedName>
        <fullName evidence="5">SCY1-like protein 2</fullName>
    </submittedName>
</protein>
<dbReference type="CDD" id="cd14011">
    <property type="entry name" value="PK_SCY1_like"/>
    <property type="match status" value="1"/>
</dbReference>
<proteinExistence type="inferred from homology"/>
<organism evidence="4 5">
    <name type="scientific">Frankliniella occidentalis</name>
    <name type="common">Western flower thrips</name>
    <name type="synonym">Euthrips occidentalis</name>
    <dbReference type="NCBI Taxonomy" id="133901"/>
    <lineage>
        <taxon>Eukaryota</taxon>
        <taxon>Metazoa</taxon>
        <taxon>Ecdysozoa</taxon>
        <taxon>Arthropoda</taxon>
        <taxon>Hexapoda</taxon>
        <taxon>Insecta</taxon>
        <taxon>Pterygota</taxon>
        <taxon>Neoptera</taxon>
        <taxon>Paraneoptera</taxon>
        <taxon>Thysanoptera</taxon>
        <taxon>Terebrantia</taxon>
        <taxon>Thripoidea</taxon>
        <taxon>Thripidae</taxon>
        <taxon>Frankliniella</taxon>
    </lineage>
</organism>